<dbReference type="InterPro" id="IPR011993">
    <property type="entry name" value="PH-like_dom_sf"/>
</dbReference>
<reference evidence="2 3" key="1">
    <citation type="submission" date="2024-01" db="EMBL/GenBank/DDBJ databases">
        <title>The genome of the rayed Mediterranean limpet Patella caerulea (Linnaeus, 1758).</title>
        <authorList>
            <person name="Anh-Thu Weber A."/>
            <person name="Halstead-Nussloch G."/>
        </authorList>
    </citation>
    <scope>NUCLEOTIDE SEQUENCE [LARGE SCALE GENOMIC DNA]</scope>
    <source>
        <strain evidence="2">AATW-2023a</strain>
        <tissue evidence="2">Whole specimen</tissue>
    </source>
</reference>
<evidence type="ECO:0000259" key="1">
    <source>
        <dbReference type="PROSITE" id="PS50003"/>
    </source>
</evidence>
<accession>A0AAN8JVL7</accession>
<dbReference type="EMBL" id="JAZGQO010000006">
    <property type="protein sequence ID" value="KAK6186422.1"/>
    <property type="molecule type" value="Genomic_DNA"/>
</dbReference>
<dbReference type="Pfam" id="PF00169">
    <property type="entry name" value="PH"/>
    <property type="match status" value="1"/>
</dbReference>
<dbReference type="Proteomes" id="UP001347796">
    <property type="component" value="Unassembled WGS sequence"/>
</dbReference>
<gene>
    <name evidence="2" type="ORF">SNE40_008461</name>
</gene>
<sequence length="276" mass="31434">MSKERSPDYARNSQVINKYGTVKMKSKVFKIWTSRYLILCRDSQFGPACFVRYSSTKAFEANKIENKYLLEDIKVVRRKIDDRCGVVLLRYDNSRLEFKCKTAAEAESWIYPIESLLDSVRRNCDSTFVVTAFPCNVTKGERLNATLIVDRDGVSMISLHDNHQYFRWPYEVIKTYQNDETNIVSIEVGRSAETGTGVYRFLSDQAVVIVNKIQYMLRTRDMNGTTNPYITPVSGIGAYDYPTDAPSITKNPYLELSDGAPSGGYITAVHENPSNE</sequence>
<proteinExistence type="predicted"/>
<dbReference type="SUPFAM" id="SSF50729">
    <property type="entry name" value="PH domain-like"/>
    <property type="match status" value="2"/>
</dbReference>
<dbReference type="AlphaFoldDB" id="A0AAN8JVL7"/>
<name>A0AAN8JVL7_PATCE</name>
<feature type="domain" description="PH" evidence="1">
    <location>
        <begin position="15"/>
        <end position="118"/>
    </location>
</feature>
<evidence type="ECO:0000313" key="3">
    <source>
        <dbReference type="Proteomes" id="UP001347796"/>
    </source>
</evidence>
<keyword evidence="3" id="KW-1185">Reference proteome</keyword>
<dbReference type="SMART" id="SM01244">
    <property type="entry name" value="IRS"/>
    <property type="match status" value="1"/>
</dbReference>
<evidence type="ECO:0000313" key="2">
    <source>
        <dbReference type="EMBL" id="KAK6186422.1"/>
    </source>
</evidence>
<dbReference type="SMART" id="SM00233">
    <property type="entry name" value="PH"/>
    <property type="match status" value="1"/>
</dbReference>
<dbReference type="PROSITE" id="PS50003">
    <property type="entry name" value="PH_DOMAIN"/>
    <property type="match status" value="1"/>
</dbReference>
<dbReference type="Gene3D" id="2.30.29.30">
    <property type="entry name" value="Pleckstrin-homology domain (PH domain)/Phosphotyrosine-binding domain (PTB)"/>
    <property type="match status" value="2"/>
</dbReference>
<dbReference type="InterPro" id="IPR001849">
    <property type="entry name" value="PH_domain"/>
</dbReference>
<dbReference type="Pfam" id="PF02174">
    <property type="entry name" value="IRS"/>
    <property type="match status" value="1"/>
</dbReference>
<protein>
    <recommendedName>
        <fullName evidence="1">PH domain-containing protein</fullName>
    </recommendedName>
</protein>
<dbReference type="InterPro" id="IPR002404">
    <property type="entry name" value="IRS_PTB"/>
</dbReference>
<organism evidence="2 3">
    <name type="scientific">Patella caerulea</name>
    <name type="common">Rayed Mediterranean limpet</name>
    <dbReference type="NCBI Taxonomy" id="87958"/>
    <lineage>
        <taxon>Eukaryota</taxon>
        <taxon>Metazoa</taxon>
        <taxon>Spiralia</taxon>
        <taxon>Lophotrochozoa</taxon>
        <taxon>Mollusca</taxon>
        <taxon>Gastropoda</taxon>
        <taxon>Patellogastropoda</taxon>
        <taxon>Patelloidea</taxon>
        <taxon>Patellidae</taxon>
        <taxon>Patella</taxon>
    </lineage>
</organism>
<comment type="caution">
    <text evidence="2">The sequence shown here is derived from an EMBL/GenBank/DDBJ whole genome shotgun (WGS) entry which is preliminary data.</text>
</comment>